<dbReference type="AlphaFoldDB" id="A0A0C3I0R6"/>
<reference evidence="4" key="2">
    <citation type="submission" date="2015-01" db="EMBL/GenBank/DDBJ databases">
        <title>Evolutionary Origins and Diversification of the Mycorrhizal Mutualists.</title>
        <authorList>
            <consortium name="DOE Joint Genome Institute"/>
            <consortium name="Mycorrhizal Genomics Consortium"/>
            <person name="Kohler A."/>
            <person name="Kuo A."/>
            <person name="Nagy L.G."/>
            <person name="Floudas D."/>
            <person name="Copeland A."/>
            <person name="Barry K.W."/>
            <person name="Cichocki N."/>
            <person name="Veneault-Fourrey C."/>
            <person name="LaButti K."/>
            <person name="Lindquist E.A."/>
            <person name="Lipzen A."/>
            <person name="Lundell T."/>
            <person name="Morin E."/>
            <person name="Murat C."/>
            <person name="Riley R."/>
            <person name="Ohm R."/>
            <person name="Sun H."/>
            <person name="Tunlid A."/>
            <person name="Henrissat B."/>
            <person name="Grigoriev I.V."/>
            <person name="Hibbett D.S."/>
            <person name="Martin F."/>
        </authorList>
    </citation>
    <scope>NUCLEOTIDE SEQUENCE [LARGE SCALE GENOMIC DNA]</scope>
    <source>
        <strain evidence="4">Zn</strain>
    </source>
</reference>
<evidence type="ECO:0000256" key="1">
    <source>
        <dbReference type="SAM" id="MobiDB-lite"/>
    </source>
</evidence>
<dbReference type="EMBL" id="KN832870">
    <property type="protein sequence ID" value="KIN08650.1"/>
    <property type="molecule type" value="Genomic_DNA"/>
</dbReference>
<feature type="region of interest" description="Disordered" evidence="1">
    <location>
        <begin position="571"/>
        <end position="591"/>
    </location>
</feature>
<sequence length="729" mass="80950">MSSTTAAIGALVLVPIAIAASAAYIAIKTTEGYKRLSQYCNNIWIKSSLNQIRNRRRRRYYSSDISTSQPYADSWVDLESVISHQEFGTFINQSTPRRYKSICKEKSEEYDTARPSPLRIVKRDQAVTSSPSPGAFLDRRQGLSGRPYECRGSPPAGADRPLTVRKTRKSRGTILNGSLEEISTERSPVSAVMELIERNSPWRAKNDYPDATSKSSRIVRGNNDTPIPEDPIRLSLRSKSFFLKAIPGPNSSAQKAMRRISSNVSKRIKRPPRAERHSSGFYCGDGNLTSSAMSCSDCQDVPAVSMVSRRISFHDDNNIPSLLTLDSPYKIDSQGPLILCPKIDVTPELSIVDTSACSLWIAIEVTGLLRRADGQEEYGNGADRYPSRPSTQLSDLRCYGHLHAMRIDLFPGRDCTISEIFGDLRDLKTLRAKETFLVLAKVRLGTIISWQENAREAAVPDDLIAGLESDLSNITAPYLMIRVTYKHSGLLEQLPSTLPTETGMSKFSTRMQSEATVVIQRTNLQSQWSPRATCTINGPAHVNPLIKIIETHFPVEIARSALRKLANDRVHIPQAKRHHNDNESGEPTKETVKLPDIKSLATRLNSIVATPLNLDLFSIGDSTNCPDNGNWSDEGDRDPARKIWTEIRRTSRGGRDLDDSLIQTSTETAVEDERNRIKETALKNKRSLGEDSLRSMAPSVSSVDTKPAAFSTGLGLSMGNRWGWGGSWW</sequence>
<gene>
    <name evidence="3" type="ORF">OIDMADRAFT_140997</name>
</gene>
<feature type="compositionally biased region" description="Basic and acidic residues" evidence="1">
    <location>
        <begin position="580"/>
        <end position="591"/>
    </location>
</feature>
<keyword evidence="2" id="KW-0732">Signal</keyword>
<evidence type="ECO:0000256" key="2">
    <source>
        <dbReference type="SAM" id="SignalP"/>
    </source>
</evidence>
<reference evidence="3 4" key="1">
    <citation type="submission" date="2014-04" db="EMBL/GenBank/DDBJ databases">
        <authorList>
            <consortium name="DOE Joint Genome Institute"/>
            <person name="Kuo A."/>
            <person name="Martino E."/>
            <person name="Perotto S."/>
            <person name="Kohler A."/>
            <person name="Nagy L.G."/>
            <person name="Floudas D."/>
            <person name="Copeland A."/>
            <person name="Barry K.W."/>
            <person name="Cichocki N."/>
            <person name="Veneault-Fourrey C."/>
            <person name="LaButti K."/>
            <person name="Lindquist E.A."/>
            <person name="Lipzen A."/>
            <person name="Lundell T."/>
            <person name="Morin E."/>
            <person name="Murat C."/>
            <person name="Sun H."/>
            <person name="Tunlid A."/>
            <person name="Henrissat B."/>
            <person name="Grigoriev I.V."/>
            <person name="Hibbett D.S."/>
            <person name="Martin F."/>
            <person name="Nordberg H.P."/>
            <person name="Cantor M.N."/>
            <person name="Hua S.X."/>
        </authorList>
    </citation>
    <scope>NUCLEOTIDE SEQUENCE [LARGE SCALE GENOMIC DNA]</scope>
    <source>
        <strain evidence="3 4">Zn</strain>
    </source>
</reference>
<dbReference type="Proteomes" id="UP000054321">
    <property type="component" value="Unassembled WGS sequence"/>
</dbReference>
<protein>
    <submittedName>
        <fullName evidence="3">Uncharacterized protein</fullName>
    </submittedName>
</protein>
<feature type="chain" id="PRO_5002165705" evidence="2">
    <location>
        <begin position="23"/>
        <end position="729"/>
    </location>
</feature>
<dbReference type="HOGENOM" id="CLU_022892_0_0_1"/>
<name>A0A0C3I0R6_OIDMZ</name>
<proteinExistence type="predicted"/>
<accession>A0A0C3I0R6</accession>
<feature type="region of interest" description="Disordered" evidence="1">
    <location>
        <begin position="125"/>
        <end position="163"/>
    </location>
</feature>
<evidence type="ECO:0000313" key="3">
    <source>
        <dbReference type="EMBL" id="KIN08650.1"/>
    </source>
</evidence>
<dbReference type="InParanoid" id="A0A0C3I0R6"/>
<feature type="signal peptide" evidence="2">
    <location>
        <begin position="1"/>
        <end position="22"/>
    </location>
</feature>
<organism evidence="3 4">
    <name type="scientific">Oidiodendron maius (strain Zn)</name>
    <dbReference type="NCBI Taxonomy" id="913774"/>
    <lineage>
        <taxon>Eukaryota</taxon>
        <taxon>Fungi</taxon>
        <taxon>Dikarya</taxon>
        <taxon>Ascomycota</taxon>
        <taxon>Pezizomycotina</taxon>
        <taxon>Leotiomycetes</taxon>
        <taxon>Leotiomycetes incertae sedis</taxon>
        <taxon>Myxotrichaceae</taxon>
        <taxon>Oidiodendron</taxon>
    </lineage>
</organism>
<feature type="region of interest" description="Disordered" evidence="1">
    <location>
        <begin position="206"/>
        <end position="231"/>
    </location>
</feature>
<evidence type="ECO:0000313" key="4">
    <source>
        <dbReference type="Proteomes" id="UP000054321"/>
    </source>
</evidence>
<dbReference type="OrthoDB" id="5213862at2759"/>
<keyword evidence="4" id="KW-1185">Reference proteome</keyword>